<reference evidence="1" key="1">
    <citation type="submission" date="2022-07" db="EMBL/GenBank/DDBJ databases">
        <title>Fungi with potential for degradation of polypropylene.</title>
        <authorList>
            <person name="Gostincar C."/>
        </authorList>
    </citation>
    <scope>NUCLEOTIDE SEQUENCE</scope>
    <source>
        <strain evidence="1">EXF-13308</strain>
    </source>
</reference>
<keyword evidence="2" id="KW-1185">Reference proteome</keyword>
<dbReference type="PANTHER" id="PTHR42085">
    <property type="entry name" value="F-BOX DOMAIN-CONTAINING PROTEIN"/>
    <property type="match status" value="1"/>
</dbReference>
<sequence>MGPARPPNTRLGGGEISFPFLELPGEIRNNIYRLALVNGDCECLDQIYNLAPPPLLQTNRRIRQEALSLYYGLNGFLIILPKADNSVRWRRFSRMISCMATGGSLEFVTSLEFVYEVVIHGKDSWFGFELIGGSRRETTKRGKPEWEIWRIGEDGLDWDDRRLVEAAHDEALKRVSCRYFRDLIGKLTPVSRIVKVLFEVAKHCDRGNKYVELIWESLCLPPDDLDLDF</sequence>
<protein>
    <submittedName>
        <fullName evidence="1">Uncharacterized protein</fullName>
    </submittedName>
</protein>
<accession>A0AA38VK33</accession>
<dbReference type="AlphaFoldDB" id="A0AA38VK33"/>
<organism evidence="1 2">
    <name type="scientific">Pleurostoma richardsiae</name>
    <dbReference type="NCBI Taxonomy" id="41990"/>
    <lineage>
        <taxon>Eukaryota</taxon>
        <taxon>Fungi</taxon>
        <taxon>Dikarya</taxon>
        <taxon>Ascomycota</taxon>
        <taxon>Pezizomycotina</taxon>
        <taxon>Sordariomycetes</taxon>
        <taxon>Sordariomycetidae</taxon>
        <taxon>Calosphaeriales</taxon>
        <taxon>Pleurostomataceae</taxon>
        <taxon>Pleurostoma</taxon>
    </lineage>
</organism>
<dbReference type="PANTHER" id="PTHR42085:SF2">
    <property type="entry name" value="F-BOX DOMAIN-CONTAINING PROTEIN"/>
    <property type="match status" value="1"/>
</dbReference>
<gene>
    <name evidence="1" type="ORF">NKR23_g9103</name>
</gene>
<dbReference type="EMBL" id="JANBVO010000034">
    <property type="protein sequence ID" value="KAJ9137463.1"/>
    <property type="molecule type" value="Genomic_DNA"/>
</dbReference>
<dbReference type="Proteomes" id="UP001174694">
    <property type="component" value="Unassembled WGS sequence"/>
</dbReference>
<name>A0AA38VK33_9PEZI</name>
<evidence type="ECO:0000313" key="1">
    <source>
        <dbReference type="EMBL" id="KAJ9137463.1"/>
    </source>
</evidence>
<comment type="caution">
    <text evidence="1">The sequence shown here is derived from an EMBL/GenBank/DDBJ whole genome shotgun (WGS) entry which is preliminary data.</text>
</comment>
<dbReference type="InterPro" id="IPR038883">
    <property type="entry name" value="AN11006-like"/>
</dbReference>
<evidence type="ECO:0000313" key="2">
    <source>
        <dbReference type="Proteomes" id="UP001174694"/>
    </source>
</evidence>
<proteinExistence type="predicted"/>